<keyword evidence="8" id="KW-0472">Membrane</keyword>
<dbReference type="GO" id="GO:0005524">
    <property type="term" value="F:ATP binding"/>
    <property type="evidence" value="ECO:0007669"/>
    <property type="project" value="UniProtKB-KW"/>
</dbReference>
<feature type="domain" description="ABC transporter" evidence="9">
    <location>
        <begin position="2"/>
        <end position="238"/>
    </location>
</feature>
<evidence type="ECO:0000256" key="5">
    <source>
        <dbReference type="ARBA" id="ARBA00022741"/>
    </source>
</evidence>
<keyword evidence="11" id="KW-1185">Reference proteome</keyword>
<organism evidence="10 11">
    <name type="scientific">Selenomonas artemidis F0399</name>
    <dbReference type="NCBI Taxonomy" id="749551"/>
    <lineage>
        <taxon>Bacteria</taxon>
        <taxon>Bacillati</taxon>
        <taxon>Bacillota</taxon>
        <taxon>Negativicutes</taxon>
        <taxon>Selenomonadales</taxon>
        <taxon>Selenomonadaceae</taxon>
        <taxon>Selenomonas</taxon>
    </lineage>
</organism>
<evidence type="ECO:0000256" key="4">
    <source>
        <dbReference type="ARBA" id="ARBA00022737"/>
    </source>
</evidence>
<dbReference type="InterPro" id="IPR003439">
    <property type="entry name" value="ABC_transporter-like_ATP-bd"/>
</dbReference>
<dbReference type="CDD" id="cd03216">
    <property type="entry name" value="ABC_Carb_Monos_I"/>
    <property type="match status" value="1"/>
</dbReference>
<dbReference type="InterPro" id="IPR027417">
    <property type="entry name" value="P-loop_NTPase"/>
</dbReference>
<dbReference type="PROSITE" id="PS50893">
    <property type="entry name" value="ABC_TRANSPORTER_2"/>
    <property type="match status" value="2"/>
</dbReference>
<keyword evidence="4" id="KW-0677">Repeat</keyword>
<proteinExistence type="predicted"/>
<protein>
    <submittedName>
        <fullName evidence="10">ABC transporter, ATP-binding protein</fullName>
    </submittedName>
</protein>
<evidence type="ECO:0000313" key="10">
    <source>
        <dbReference type="EMBL" id="EFW30094.1"/>
    </source>
</evidence>
<keyword evidence="1" id="KW-0813">Transport</keyword>
<dbReference type="CDD" id="cd03215">
    <property type="entry name" value="ABC_Carb_Monos_II"/>
    <property type="match status" value="1"/>
</dbReference>
<evidence type="ECO:0000256" key="1">
    <source>
        <dbReference type="ARBA" id="ARBA00022448"/>
    </source>
</evidence>
<evidence type="ECO:0000313" key="11">
    <source>
        <dbReference type="Proteomes" id="UP000004633"/>
    </source>
</evidence>
<dbReference type="EMBL" id="AECV01000009">
    <property type="protein sequence ID" value="EFW30094.1"/>
    <property type="molecule type" value="Genomic_DNA"/>
</dbReference>
<feature type="domain" description="ABC transporter" evidence="9">
    <location>
        <begin position="246"/>
        <end position="493"/>
    </location>
</feature>
<evidence type="ECO:0000256" key="3">
    <source>
        <dbReference type="ARBA" id="ARBA00022597"/>
    </source>
</evidence>
<keyword evidence="7" id="KW-1278">Translocase</keyword>
<accession>E7N173</accession>
<dbReference type="Gene3D" id="3.40.50.300">
    <property type="entry name" value="P-loop containing nucleotide triphosphate hydrolases"/>
    <property type="match status" value="2"/>
</dbReference>
<name>E7N173_9FIRM</name>
<evidence type="ECO:0000256" key="6">
    <source>
        <dbReference type="ARBA" id="ARBA00022840"/>
    </source>
</evidence>
<dbReference type="GO" id="GO:0016887">
    <property type="term" value="F:ATP hydrolysis activity"/>
    <property type="evidence" value="ECO:0007669"/>
    <property type="project" value="InterPro"/>
</dbReference>
<dbReference type="InterPro" id="IPR003593">
    <property type="entry name" value="AAA+_ATPase"/>
</dbReference>
<evidence type="ECO:0000256" key="8">
    <source>
        <dbReference type="ARBA" id="ARBA00023136"/>
    </source>
</evidence>
<dbReference type="AlphaFoldDB" id="E7N173"/>
<evidence type="ECO:0000256" key="7">
    <source>
        <dbReference type="ARBA" id="ARBA00022967"/>
    </source>
</evidence>
<evidence type="ECO:0000256" key="2">
    <source>
        <dbReference type="ARBA" id="ARBA00022475"/>
    </source>
</evidence>
<keyword evidence="5" id="KW-0547">Nucleotide-binding</keyword>
<keyword evidence="3" id="KW-0762">Sugar transport</keyword>
<dbReference type="SMART" id="SM00382">
    <property type="entry name" value="AAA"/>
    <property type="match status" value="2"/>
</dbReference>
<dbReference type="Proteomes" id="UP000004633">
    <property type="component" value="Unassembled WGS sequence"/>
</dbReference>
<sequence>MLRAAGIKKYFGGVKALDGVSLDIRKGEVHCLAGENGCGKSTIINIISGFYTPDAGYIEIDGERHERMTPQLAIAKGIQVIYQDLSLFPNLTVMENLALNMEVASGRKLVSRARMRDIARAALSKVHLELDLDELVENLTFGMRQMIAISRALLNDAKLIIMDEPTTGLTKKEVRTLFGLIRELQSRGIAVLFVSHKLDEVFEIAERYTIFRSGRNAASGDTKELDQDKFTLYMTGREIVAQPFTYEEKDAPAVLEVHRLGLAGGFRDVSFSLRRGEIVGITGLLGSGRTELAETLFGRHAAETGEIRIHGEKVTIHSIRDAIAHGIGYLPSDRVTEGLFLRQPIADNISATKWETFANAFGAVDRGKIDAMAHHWTKELSIALHDIHDNVGTLSGGNQQKCVLAKWLALDLRVLILNGPTVGVDIGAKFDIYELIKRLARAGLTVLIISDDLPEVLMNCNRVMVMRAGRLSAVLDTAGLTESKLAGLAHEGGETA</sequence>
<dbReference type="InterPro" id="IPR050107">
    <property type="entry name" value="ABC_carbohydrate_import_ATPase"/>
</dbReference>
<dbReference type="PANTHER" id="PTHR43790">
    <property type="entry name" value="CARBOHYDRATE TRANSPORT ATP-BINDING PROTEIN MG119-RELATED"/>
    <property type="match status" value="1"/>
</dbReference>
<gene>
    <name evidence="10" type="ORF">HMPREF9555_00724</name>
</gene>
<comment type="caution">
    <text evidence="10">The sequence shown here is derived from an EMBL/GenBank/DDBJ whole genome shotgun (WGS) entry which is preliminary data.</text>
</comment>
<evidence type="ECO:0000259" key="9">
    <source>
        <dbReference type="PROSITE" id="PS50893"/>
    </source>
</evidence>
<dbReference type="PANTHER" id="PTHR43790:SF1">
    <property type="entry name" value="XYLOSE IMPORT ATP-BINDING PROTEIN XYLG"/>
    <property type="match status" value="1"/>
</dbReference>
<keyword evidence="6 10" id="KW-0067">ATP-binding</keyword>
<dbReference type="STRING" id="749551.HMPREF9555_00724"/>
<dbReference type="HOGENOM" id="CLU_000604_92_0_9"/>
<reference evidence="10 11" key="1">
    <citation type="submission" date="2010-08" db="EMBL/GenBank/DDBJ databases">
        <authorList>
            <person name="Weinstock G."/>
            <person name="Sodergren E."/>
            <person name="Clifton S."/>
            <person name="Fulton L."/>
            <person name="Fulton B."/>
            <person name="Courtney L."/>
            <person name="Fronick C."/>
            <person name="Harrison M."/>
            <person name="Strong C."/>
            <person name="Farmer C."/>
            <person name="Delahaunty K."/>
            <person name="Markovic C."/>
            <person name="Hall O."/>
            <person name="Minx P."/>
            <person name="Tomlinson C."/>
            <person name="Mitreva M."/>
            <person name="Hou S."/>
            <person name="Chen J."/>
            <person name="Wollam A."/>
            <person name="Pepin K.H."/>
            <person name="Johnson M."/>
            <person name="Bhonagiri V."/>
            <person name="Zhang X."/>
            <person name="Suruliraj S."/>
            <person name="Warren W."/>
            <person name="Chinwalla A."/>
            <person name="Mardis E.R."/>
            <person name="Wilson R.K."/>
        </authorList>
    </citation>
    <scope>NUCLEOTIDE SEQUENCE [LARGE SCALE GENOMIC DNA]</scope>
    <source>
        <strain evidence="10 11">F0399</strain>
    </source>
</reference>
<dbReference type="Pfam" id="PF00005">
    <property type="entry name" value="ABC_tran"/>
    <property type="match status" value="2"/>
</dbReference>
<dbReference type="SUPFAM" id="SSF52540">
    <property type="entry name" value="P-loop containing nucleoside triphosphate hydrolases"/>
    <property type="match status" value="2"/>
</dbReference>
<keyword evidence="2" id="KW-1003">Cell membrane</keyword>